<dbReference type="AlphaFoldDB" id="A0A1V6M2B8"/>
<dbReference type="CDD" id="cd09030">
    <property type="entry name" value="DUF1425"/>
    <property type="match status" value="1"/>
</dbReference>
<dbReference type="Proteomes" id="UP000242219">
    <property type="component" value="Unassembled WGS sequence"/>
</dbReference>
<organism evidence="2 3">
    <name type="scientific">Candidatus Brocadia sapporoensis</name>
    <dbReference type="NCBI Taxonomy" id="392547"/>
    <lineage>
        <taxon>Bacteria</taxon>
        <taxon>Pseudomonadati</taxon>
        <taxon>Planctomycetota</taxon>
        <taxon>Candidatus Brocadiia</taxon>
        <taxon>Candidatus Brocadiales</taxon>
        <taxon>Candidatus Brocadiaceae</taxon>
        <taxon>Candidatus Brocadia</taxon>
    </lineage>
</organism>
<dbReference type="EMBL" id="MJUW02000029">
    <property type="protein sequence ID" value="OQD46542.1"/>
    <property type="molecule type" value="Genomic_DNA"/>
</dbReference>
<keyword evidence="1" id="KW-1133">Transmembrane helix</keyword>
<reference evidence="2 3" key="1">
    <citation type="journal article" date="2016" name="Genome Announc.">
        <title>Draft Genome Sequence of the Anaerobic Ammonium-Oxidizing Bacterium 'Candidatus Brocadia sp. 40'.</title>
        <authorList>
            <person name="Ali M."/>
            <person name="Haroon M.F."/>
            <person name="Narita Y."/>
            <person name="Zhang L."/>
            <person name="Rangel Shaw D."/>
            <person name="Okabe S."/>
            <person name="Saikaly P.E."/>
        </authorList>
    </citation>
    <scope>NUCLEOTIDE SEQUENCE [LARGE SCALE GENOMIC DNA]</scope>
    <source>
        <strain evidence="2 3">40</strain>
    </source>
</reference>
<gene>
    <name evidence="2" type="ORF">BIY37_02685</name>
</gene>
<evidence type="ECO:0008006" key="4">
    <source>
        <dbReference type="Google" id="ProtNLM"/>
    </source>
</evidence>
<dbReference type="InterPro" id="IPR038483">
    <property type="entry name" value="YcfL-like_sf"/>
</dbReference>
<dbReference type="Pfam" id="PF07233">
    <property type="entry name" value="DUF1425"/>
    <property type="match status" value="1"/>
</dbReference>
<evidence type="ECO:0000256" key="1">
    <source>
        <dbReference type="SAM" id="Phobius"/>
    </source>
</evidence>
<dbReference type="RefSeq" id="WP_070066294.1">
    <property type="nucleotide sequence ID" value="NZ_MJUW02000029.1"/>
</dbReference>
<dbReference type="Gene3D" id="2.60.40.3230">
    <property type="match status" value="1"/>
</dbReference>
<proteinExistence type="predicted"/>
<protein>
    <recommendedName>
        <fullName evidence="4">DUF1425 domain-containing protein</fullName>
    </recommendedName>
</protein>
<accession>A0A1V6M2B8</accession>
<keyword evidence="3" id="KW-1185">Reference proteome</keyword>
<keyword evidence="1" id="KW-0472">Membrane</keyword>
<keyword evidence="1" id="KW-0812">Transmembrane</keyword>
<name>A0A1V6M2B8_9BACT</name>
<evidence type="ECO:0000313" key="2">
    <source>
        <dbReference type="EMBL" id="OQD46542.1"/>
    </source>
</evidence>
<sequence length="153" mass="17122">MSDRIIKKARDTKLRYLWIAVGLMVLPCAGCSTAVIEGSASAVSRQDGQTVVKNQIRTDNDRMEGRLQITDLKADFAGNLLRAHVSLLNKNNNTGNFQFKFSWFDENGNEIDSDTDAWTPLILYGNESRSLQAIAPAPSVKEFKIKIRELSME</sequence>
<feature type="transmembrane region" description="Helical" evidence="1">
    <location>
        <begin position="16"/>
        <end position="36"/>
    </location>
</feature>
<dbReference type="InterPro" id="IPR010824">
    <property type="entry name" value="DUF1425"/>
</dbReference>
<comment type="caution">
    <text evidence="2">The sequence shown here is derived from an EMBL/GenBank/DDBJ whole genome shotgun (WGS) entry which is preliminary data.</text>
</comment>
<evidence type="ECO:0000313" key="3">
    <source>
        <dbReference type="Proteomes" id="UP000242219"/>
    </source>
</evidence>